<evidence type="ECO:0000256" key="13">
    <source>
        <dbReference type="ARBA" id="ARBA00023900"/>
    </source>
</evidence>
<proteinExistence type="inferred from homology"/>
<dbReference type="Proteomes" id="UP001054902">
    <property type="component" value="Unassembled WGS sequence"/>
</dbReference>
<evidence type="ECO:0000256" key="8">
    <source>
        <dbReference type="ARBA" id="ARBA00022825"/>
    </source>
</evidence>
<evidence type="ECO:0000256" key="5">
    <source>
        <dbReference type="ARBA" id="ARBA00022670"/>
    </source>
</evidence>
<keyword evidence="16" id="KW-0472">Membrane</keyword>
<keyword evidence="7" id="KW-0378">Hydrolase</keyword>
<dbReference type="GO" id="GO:0007155">
    <property type="term" value="P:cell adhesion"/>
    <property type="evidence" value="ECO:0007669"/>
    <property type="project" value="UniProtKB-KW"/>
</dbReference>
<gene>
    <name evidence="17" type="ORF">CTEN210_17244</name>
</gene>
<name>A0AAD3HF71_9STRA</name>
<dbReference type="GO" id="GO:0008236">
    <property type="term" value="F:serine-type peptidase activity"/>
    <property type="evidence" value="ECO:0007669"/>
    <property type="project" value="UniProtKB-KW"/>
</dbReference>
<feature type="transmembrane region" description="Helical" evidence="16">
    <location>
        <begin position="736"/>
        <end position="755"/>
    </location>
</feature>
<organism evidence="17 18">
    <name type="scientific">Chaetoceros tenuissimus</name>
    <dbReference type="NCBI Taxonomy" id="426638"/>
    <lineage>
        <taxon>Eukaryota</taxon>
        <taxon>Sar</taxon>
        <taxon>Stramenopiles</taxon>
        <taxon>Ochrophyta</taxon>
        <taxon>Bacillariophyta</taxon>
        <taxon>Coscinodiscophyceae</taxon>
        <taxon>Chaetocerotophycidae</taxon>
        <taxon>Chaetocerotales</taxon>
        <taxon>Chaetocerotaceae</taxon>
        <taxon>Chaetoceros</taxon>
    </lineage>
</organism>
<keyword evidence="16" id="KW-0812">Transmembrane</keyword>
<keyword evidence="10" id="KW-0106">Calcium</keyword>
<keyword evidence="11" id="KW-0130">Cell adhesion</keyword>
<evidence type="ECO:0000256" key="11">
    <source>
        <dbReference type="ARBA" id="ARBA00022889"/>
    </source>
</evidence>
<dbReference type="InterPro" id="IPR049419">
    <property type="entry name" value="Reelin_subrepeat-B"/>
</dbReference>
<evidence type="ECO:0000256" key="1">
    <source>
        <dbReference type="ARBA" id="ARBA00004498"/>
    </source>
</evidence>
<evidence type="ECO:0000256" key="4">
    <source>
        <dbReference type="ARBA" id="ARBA00022530"/>
    </source>
</evidence>
<comment type="subcellular location">
    <subcellularLocation>
        <location evidence="1">Secreted</location>
        <location evidence="1">Extracellular space</location>
        <location evidence="1">Extracellular matrix</location>
    </subcellularLocation>
</comment>
<evidence type="ECO:0000256" key="15">
    <source>
        <dbReference type="ARBA" id="ARBA00046064"/>
    </source>
</evidence>
<dbReference type="GO" id="GO:0006508">
    <property type="term" value="P:proteolysis"/>
    <property type="evidence" value="ECO:0007669"/>
    <property type="project" value="UniProtKB-KW"/>
</dbReference>
<feature type="transmembrane region" description="Helical" evidence="16">
    <location>
        <begin position="761"/>
        <end position="785"/>
    </location>
</feature>
<feature type="transmembrane region" description="Helical" evidence="16">
    <location>
        <begin position="147"/>
        <end position="172"/>
    </location>
</feature>
<dbReference type="InterPro" id="IPR034968">
    <property type="entry name" value="Reelin"/>
</dbReference>
<dbReference type="GO" id="GO:0046872">
    <property type="term" value="F:metal ion binding"/>
    <property type="evidence" value="ECO:0007669"/>
    <property type="project" value="UniProtKB-KW"/>
</dbReference>
<feature type="transmembrane region" description="Helical" evidence="16">
    <location>
        <begin position="550"/>
        <end position="572"/>
    </location>
</feature>
<keyword evidence="9" id="KW-0862">Zinc</keyword>
<keyword evidence="8" id="KW-0720">Serine protease</keyword>
<feature type="transmembrane region" description="Helical" evidence="16">
    <location>
        <begin position="651"/>
        <end position="673"/>
    </location>
</feature>
<evidence type="ECO:0000256" key="3">
    <source>
        <dbReference type="ARBA" id="ARBA00022525"/>
    </source>
</evidence>
<evidence type="ECO:0000256" key="14">
    <source>
        <dbReference type="ARBA" id="ARBA00044961"/>
    </source>
</evidence>
<evidence type="ECO:0000256" key="9">
    <source>
        <dbReference type="ARBA" id="ARBA00022833"/>
    </source>
</evidence>
<evidence type="ECO:0000256" key="16">
    <source>
        <dbReference type="SAM" id="Phobius"/>
    </source>
</evidence>
<accession>A0AAD3HF71</accession>
<feature type="transmembrane region" description="Helical" evidence="16">
    <location>
        <begin position="489"/>
        <end position="511"/>
    </location>
</feature>
<keyword evidence="6" id="KW-0479">Metal-binding</keyword>
<comment type="caution">
    <text evidence="17">The sequence shown here is derived from an EMBL/GenBank/DDBJ whole genome shotgun (WGS) entry which is preliminary data.</text>
</comment>
<protein>
    <recommendedName>
        <fullName evidence="13">Reelin</fullName>
    </recommendedName>
</protein>
<keyword evidence="4" id="KW-0272">Extracellular matrix</keyword>
<evidence type="ECO:0000256" key="2">
    <source>
        <dbReference type="ARBA" id="ARBA00022473"/>
    </source>
</evidence>
<evidence type="ECO:0000256" key="10">
    <source>
        <dbReference type="ARBA" id="ARBA00022837"/>
    </source>
</evidence>
<comment type="subunit">
    <text evidence="14">Oligomer of disulfide-linked homodimers.</text>
</comment>
<feature type="transmembrane region" description="Helical" evidence="16">
    <location>
        <begin position="685"/>
        <end position="716"/>
    </location>
</feature>
<evidence type="ECO:0000313" key="17">
    <source>
        <dbReference type="EMBL" id="GFH60768.1"/>
    </source>
</evidence>
<dbReference type="EMBL" id="BLLK01000069">
    <property type="protein sequence ID" value="GFH60768.1"/>
    <property type="molecule type" value="Genomic_DNA"/>
</dbReference>
<keyword evidence="3" id="KW-0964">Secreted</keyword>
<dbReference type="PANTHER" id="PTHR11841:SF1">
    <property type="entry name" value="REELIN"/>
    <property type="match status" value="1"/>
</dbReference>
<keyword evidence="2" id="KW-0217">Developmental protein</keyword>
<dbReference type="GO" id="GO:0070325">
    <property type="term" value="F:lipoprotein particle receptor binding"/>
    <property type="evidence" value="ECO:0007669"/>
    <property type="project" value="InterPro"/>
</dbReference>
<reference evidence="17 18" key="1">
    <citation type="journal article" date="2021" name="Sci. Rep.">
        <title>The genome of the diatom Chaetoceros tenuissimus carries an ancient integrated fragment of an extant virus.</title>
        <authorList>
            <person name="Hongo Y."/>
            <person name="Kimura K."/>
            <person name="Takaki Y."/>
            <person name="Yoshida Y."/>
            <person name="Baba S."/>
            <person name="Kobayashi G."/>
            <person name="Nagasaki K."/>
            <person name="Hano T."/>
            <person name="Tomaru Y."/>
        </authorList>
    </citation>
    <scope>NUCLEOTIDE SEQUENCE [LARGE SCALE GENOMIC DNA]</scope>
    <source>
        <strain evidence="17 18">NIES-3715</strain>
    </source>
</reference>
<keyword evidence="5" id="KW-0645">Protease</keyword>
<comment type="similarity">
    <text evidence="12">Belongs to the reelin family.</text>
</comment>
<evidence type="ECO:0000313" key="18">
    <source>
        <dbReference type="Proteomes" id="UP001054902"/>
    </source>
</evidence>
<evidence type="ECO:0000256" key="12">
    <source>
        <dbReference type="ARBA" id="ARBA00023773"/>
    </source>
</evidence>
<dbReference type="Gene3D" id="2.60.120.260">
    <property type="entry name" value="Galactose-binding domain-like"/>
    <property type="match status" value="1"/>
</dbReference>
<sequence>MSRKFIRRKTKTAIDDNLNNQDNKQNLTTCQKCNDPSAPSTYRPLVNEFLCRQCYKHYFPASALHDGEGSGILSNLGGKVMKKLEQRRDAFPEEEECRLCLERGKYRRCCKNYYCRDCFLKKSTCPGCNTIHHQSGVTVQVEEPSTLAVLTAFVSSILIFFIFAGLVVTMVINNVTKPETVWLHKCNGWFPTCNLPVCIDYGNIPSPMIGMPVHYEYCNISTSESFVIGDACVFDSELYRWSKEKLGFDVCSESPYSHGVFVMYDDFNYWANTTNYNEDSILMKSAKWELMQNAEATTICGTNNVTKLHQQTSHFDSETGKKNAALVFSGVSERFAETKDLDLRYGGKVQFYLKLAPVVENELATECKSAFSGDVGLAYSTNQGESWTVIRIYPLWKYRGDSFQMIEESIPELAMSPSTRLKFYQESFDPQRDFFALDDVQVFSFFDPEYNDSTLYSQQLSNHKYEIQKTQCEYDTEQCKTFPNLGQKFRLKIVEIYLSISCGILLLKMFFDSVHQYELNKSSTKDEVMDEVNVPLKTDFQLASNKKWKLFAMTVLWLPFIASSTVVSIHFVEFGEYYTKSTPAALFLALAVVMDFSIVRFISMDVFETWIFHLVPKLTIDATTENMIMSFKDEEVQLIDIRQVQSLSKRFCWFMFVMISTGALPFASVAIFLKAMPLTNNVYSHLLQFVGVSCIIRSILGPLWLVQIVLSIRVLYLPKFRKSLGRSMNRPFISHISSNTTFAALILAVILLFWSKTMKSATFIVTILLSSIFLGLLIGTILGILRDQSVVPRITFTDWPKDTLSIEHDRRRKLPHLLSRILAAGSKSNELIMLAVTNEERDSFLSLLHGETEK</sequence>
<feature type="transmembrane region" description="Helical" evidence="16">
    <location>
        <begin position="584"/>
        <end position="602"/>
    </location>
</feature>
<evidence type="ECO:0000256" key="7">
    <source>
        <dbReference type="ARBA" id="ARBA00022801"/>
    </source>
</evidence>
<dbReference type="AlphaFoldDB" id="A0AAD3HF71"/>
<dbReference type="Pfam" id="PF21471">
    <property type="entry name" value="Reelin_subrepeat-B"/>
    <property type="match status" value="1"/>
</dbReference>
<keyword evidence="16" id="KW-1133">Transmembrane helix</keyword>
<evidence type="ECO:0000256" key="6">
    <source>
        <dbReference type="ARBA" id="ARBA00022723"/>
    </source>
</evidence>
<keyword evidence="18" id="KW-1185">Reference proteome</keyword>
<dbReference type="PANTHER" id="PTHR11841">
    <property type="entry name" value="REELIN"/>
    <property type="match status" value="1"/>
</dbReference>
<comment type="function">
    <text evidence="15">Extracellular matrix serine protease secreted by pioneer neurons that plays a role in layering of neurons in the cerebral cortex and cerebellum by coordinating cell positioning during neurodevelopment. Regulates microtubule function in neurons and neuronal migration. Binding to the extracellular domains of lipoprotein receptors VLDLR and LRP8/APOER2 induces tyrosine phosphorylation of DAB1 and modulation of TAU phosphorylation. Affects migration of sympathetic preganglionic neurons in the spinal cord, where it seems to act as a barrier to neuronal migration. Enzymatic activity is important for the modulation of cell adhesion.</text>
</comment>